<accession>A0A9P4V2D5</accession>
<feature type="compositionally biased region" description="Polar residues" evidence="1">
    <location>
        <begin position="366"/>
        <end position="380"/>
    </location>
</feature>
<evidence type="ECO:0000313" key="3">
    <source>
        <dbReference type="Proteomes" id="UP000799444"/>
    </source>
</evidence>
<sequence length="486" mass="54292">MSSSRQPDDDEPLDPSREGSDYSSPHSESESFQSQVEYPPQISLSEPIKFDYRAWEKLRPASPSQQSRDALRIFEETLSDWITDEIGPQLEIKSYITSNGDIDWMERYIHTKHCQCRQCRQCREPPLSSLDAASARLPANSDDLFRRKEDLIRRMRDNIQRDALLDLISTQPRQTTSFSNTPQQDSTTRRPQELLPTVGRYTVTPSRQPRQTASSSNTPQQGSDVARLQGNRPPGSLYLPGQPRLPTVFEPQHSSSPSTNPNPRSPSFTPSASRPRPAQVATQQHTRPSTPYPNPRGPSFTPRASQPRPAQAATQQHTRPSTPYPIQNARSPSFIPRVIRPGQAQTPAQQHTRPSQPTRTRIYAPTQGSSQTPLVFQPLTNGRDAPEFPPGLAIPPHIDSTPLPSRQARTPTVSSTLLPSATQSRPRTHTSGEEGRQSRPNRHLLVIRTAQQPVTAPSRYPPCAYCGNAHYPGLNCPILESGRRPH</sequence>
<dbReference type="AlphaFoldDB" id="A0A9P4V2D5"/>
<feature type="region of interest" description="Disordered" evidence="1">
    <location>
        <begin position="1"/>
        <end position="40"/>
    </location>
</feature>
<feature type="compositionally biased region" description="Polar residues" evidence="1">
    <location>
        <begin position="203"/>
        <end position="223"/>
    </location>
</feature>
<dbReference type="EMBL" id="ML996135">
    <property type="protein sequence ID" value="KAF2735494.1"/>
    <property type="molecule type" value="Genomic_DNA"/>
</dbReference>
<feature type="compositionally biased region" description="Polar residues" evidence="1">
    <location>
        <begin position="402"/>
        <end position="425"/>
    </location>
</feature>
<dbReference type="Proteomes" id="UP000799444">
    <property type="component" value="Unassembled WGS sequence"/>
</dbReference>
<organism evidence="2 3">
    <name type="scientific">Polyplosphaeria fusca</name>
    <dbReference type="NCBI Taxonomy" id="682080"/>
    <lineage>
        <taxon>Eukaryota</taxon>
        <taxon>Fungi</taxon>
        <taxon>Dikarya</taxon>
        <taxon>Ascomycota</taxon>
        <taxon>Pezizomycotina</taxon>
        <taxon>Dothideomycetes</taxon>
        <taxon>Pleosporomycetidae</taxon>
        <taxon>Pleosporales</taxon>
        <taxon>Tetraplosphaeriaceae</taxon>
        <taxon>Polyplosphaeria</taxon>
    </lineage>
</organism>
<reference evidence="2" key="1">
    <citation type="journal article" date="2020" name="Stud. Mycol.">
        <title>101 Dothideomycetes genomes: a test case for predicting lifestyles and emergence of pathogens.</title>
        <authorList>
            <person name="Haridas S."/>
            <person name="Albert R."/>
            <person name="Binder M."/>
            <person name="Bloem J."/>
            <person name="Labutti K."/>
            <person name="Salamov A."/>
            <person name="Andreopoulos B."/>
            <person name="Baker S."/>
            <person name="Barry K."/>
            <person name="Bills G."/>
            <person name="Bluhm B."/>
            <person name="Cannon C."/>
            <person name="Castanera R."/>
            <person name="Culley D."/>
            <person name="Daum C."/>
            <person name="Ezra D."/>
            <person name="Gonzalez J."/>
            <person name="Henrissat B."/>
            <person name="Kuo A."/>
            <person name="Liang C."/>
            <person name="Lipzen A."/>
            <person name="Lutzoni F."/>
            <person name="Magnuson J."/>
            <person name="Mondo S."/>
            <person name="Nolan M."/>
            <person name="Ohm R."/>
            <person name="Pangilinan J."/>
            <person name="Park H.-J."/>
            <person name="Ramirez L."/>
            <person name="Alfaro M."/>
            <person name="Sun H."/>
            <person name="Tritt A."/>
            <person name="Yoshinaga Y."/>
            <person name="Zwiers L.-H."/>
            <person name="Turgeon B."/>
            <person name="Goodwin S."/>
            <person name="Spatafora J."/>
            <person name="Crous P."/>
            <person name="Grigoriev I."/>
        </authorList>
    </citation>
    <scope>NUCLEOTIDE SEQUENCE</scope>
    <source>
        <strain evidence="2">CBS 125425</strain>
    </source>
</reference>
<feature type="compositionally biased region" description="Polar residues" evidence="1">
    <location>
        <begin position="168"/>
        <end position="186"/>
    </location>
</feature>
<name>A0A9P4V2D5_9PLEO</name>
<feature type="compositionally biased region" description="Low complexity" evidence="1">
    <location>
        <begin position="254"/>
        <end position="271"/>
    </location>
</feature>
<comment type="caution">
    <text evidence="2">The sequence shown here is derived from an EMBL/GenBank/DDBJ whole genome shotgun (WGS) entry which is preliminary data.</text>
</comment>
<gene>
    <name evidence="2" type="ORF">EJ04DRAFT_551969</name>
</gene>
<feature type="region of interest" description="Disordered" evidence="1">
    <location>
        <begin position="167"/>
        <end position="330"/>
    </location>
</feature>
<feature type="compositionally biased region" description="Low complexity" evidence="1">
    <location>
        <begin position="301"/>
        <end position="320"/>
    </location>
</feature>
<evidence type="ECO:0000313" key="2">
    <source>
        <dbReference type="EMBL" id="KAF2735494.1"/>
    </source>
</evidence>
<feature type="compositionally biased region" description="Polar residues" evidence="1">
    <location>
        <begin position="280"/>
        <end position="289"/>
    </location>
</feature>
<feature type="compositionally biased region" description="Low complexity" evidence="1">
    <location>
        <begin position="21"/>
        <end position="34"/>
    </location>
</feature>
<protein>
    <submittedName>
        <fullName evidence="2">Uncharacterized protein</fullName>
    </submittedName>
</protein>
<keyword evidence="3" id="KW-1185">Reference proteome</keyword>
<evidence type="ECO:0000256" key="1">
    <source>
        <dbReference type="SAM" id="MobiDB-lite"/>
    </source>
</evidence>
<feature type="compositionally biased region" description="Polar residues" evidence="1">
    <location>
        <begin position="343"/>
        <end position="359"/>
    </location>
</feature>
<feature type="region of interest" description="Disordered" evidence="1">
    <location>
        <begin position="342"/>
        <end position="442"/>
    </location>
</feature>
<proteinExistence type="predicted"/>